<sequence length="119" mass="13091">MPDDDSDDDSDDDESYAPSDDEDDFDIEDEDWEADDEEQNKALDPSSCDSTYRELYKDDETARANFCEPFFGVPSRTAPPARAHPCPHPPPLASLAPPPERANEAETVQPTADGDDADA</sequence>
<dbReference type="eggNOG" id="ENOG502SFFM">
    <property type="taxonomic scope" value="Eukaryota"/>
</dbReference>
<feature type="compositionally biased region" description="Pro residues" evidence="1">
    <location>
        <begin position="86"/>
        <end position="100"/>
    </location>
</feature>
<evidence type="ECO:0000256" key="1">
    <source>
        <dbReference type="SAM" id="MobiDB-lite"/>
    </source>
</evidence>
<evidence type="ECO:0000313" key="2">
    <source>
        <dbReference type="EMBL" id="EJK45779.1"/>
    </source>
</evidence>
<keyword evidence="3" id="KW-1185">Reference proteome</keyword>
<gene>
    <name evidence="2" type="ORF">THAOC_35587</name>
</gene>
<name>K0R353_THAOC</name>
<feature type="non-terminal residue" evidence="2">
    <location>
        <position position="119"/>
    </location>
</feature>
<dbReference type="EMBL" id="AGNL01048246">
    <property type="protein sequence ID" value="EJK45779.1"/>
    <property type="molecule type" value="Genomic_DNA"/>
</dbReference>
<reference evidence="2 3" key="1">
    <citation type="journal article" date="2012" name="Genome Biol.">
        <title>Genome and low-iron response of an oceanic diatom adapted to chronic iron limitation.</title>
        <authorList>
            <person name="Lommer M."/>
            <person name="Specht M."/>
            <person name="Roy A.S."/>
            <person name="Kraemer L."/>
            <person name="Andreson R."/>
            <person name="Gutowska M.A."/>
            <person name="Wolf J."/>
            <person name="Bergner S.V."/>
            <person name="Schilhabel M.B."/>
            <person name="Klostermeier U.C."/>
            <person name="Beiko R.G."/>
            <person name="Rosenstiel P."/>
            <person name="Hippler M."/>
            <person name="Laroche J."/>
        </authorList>
    </citation>
    <scope>NUCLEOTIDE SEQUENCE [LARGE SCALE GENOMIC DNA]</scope>
    <source>
        <strain evidence="2 3">CCMP1005</strain>
    </source>
</reference>
<evidence type="ECO:0000313" key="3">
    <source>
        <dbReference type="Proteomes" id="UP000266841"/>
    </source>
</evidence>
<comment type="caution">
    <text evidence="2">The sequence shown here is derived from an EMBL/GenBank/DDBJ whole genome shotgun (WGS) entry which is preliminary data.</text>
</comment>
<feature type="region of interest" description="Disordered" evidence="1">
    <location>
        <begin position="70"/>
        <end position="119"/>
    </location>
</feature>
<feature type="region of interest" description="Disordered" evidence="1">
    <location>
        <begin position="1"/>
        <end position="49"/>
    </location>
</feature>
<dbReference type="Proteomes" id="UP000266841">
    <property type="component" value="Unassembled WGS sequence"/>
</dbReference>
<organism evidence="2 3">
    <name type="scientific">Thalassiosira oceanica</name>
    <name type="common">Marine diatom</name>
    <dbReference type="NCBI Taxonomy" id="159749"/>
    <lineage>
        <taxon>Eukaryota</taxon>
        <taxon>Sar</taxon>
        <taxon>Stramenopiles</taxon>
        <taxon>Ochrophyta</taxon>
        <taxon>Bacillariophyta</taxon>
        <taxon>Coscinodiscophyceae</taxon>
        <taxon>Thalassiosirophycidae</taxon>
        <taxon>Thalassiosirales</taxon>
        <taxon>Thalassiosiraceae</taxon>
        <taxon>Thalassiosira</taxon>
    </lineage>
</organism>
<proteinExistence type="predicted"/>
<protein>
    <submittedName>
        <fullName evidence="2">Uncharacterized protein</fullName>
    </submittedName>
</protein>
<dbReference type="AlphaFoldDB" id="K0R353"/>
<feature type="compositionally biased region" description="Acidic residues" evidence="1">
    <location>
        <begin position="1"/>
        <end position="38"/>
    </location>
</feature>
<accession>K0R353</accession>